<accession>A0A803P2S8</accession>
<protein>
    <recommendedName>
        <fullName evidence="1">DUF4283 domain-containing protein</fullName>
    </recommendedName>
</protein>
<dbReference type="InterPro" id="IPR036691">
    <property type="entry name" value="Endo/exonu/phosph_ase_sf"/>
</dbReference>
<dbReference type="Gene3D" id="3.60.10.10">
    <property type="entry name" value="Endonuclease/exonuclease/phosphatase"/>
    <property type="match status" value="1"/>
</dbReference>
<dbReference type="SUPFAM" id="SSF56219">
    <property type="entry name" value="DNase I-like"/>
    <property type="match status" value="1"/>
</dbReference>
<proteinExistence type="predicted"/>
<evidence type="ECO:0000313" key="2">
    <source>
        <dbReference type="EnsemblPlants" id="cds.evm.model.02.822"/>
    </source>
</evidence>
<keyword evidence="3" id="KW-1185">Reference proteome</keyword>
<feature type="domain" description="DUF4283" evidence="1">
    <location>
        <begin position="21"/>
        <end position="94"/>
    </location>
</feature>
<dbReference type="PANTHER" id="PTHR33710:SF71">
    <property type="entry name" value="ENDONUCLEASE_EXONUCLEASE_PHOSPHATASE DOMAIN-CONTAINING PROTEIN"/>
    <property type="match status" value="1"/>
</dbReference>
<sequence>MILNTLRSHIEIPSYIRRDLIEKTIVGRTFFNKGIFKGLLRSVFAQKWRLWKGWNIKEEDKNIYMLRFHKKNKADFVVARSPWAVCGGHMVLKSLPAYGRWWSANLDLMAIWVRVYVVPPRFFTTKNATAIARKICGIGNGKLNLDAAVEVDEARIGDQNVEPDHGIVLKNGRGDCTKNGVINLDSKSSYKFKKQKLKGLVRKDINGLGFAIGPTLEGHGPSKKRRHGETSFEGNNWANTGIHELVGPIKKMFSRFINDNGDKLGKEYEVKEGCPVGNFDKGPRRRAVSCSPTLYVSPFVKLPRAQKTSGSEGIANVDSLDFNAGVATSTLGAAGGVALFWKIGWNIQVLSLCIDKIIVRFGEDMNFKSWVGCFVYGPPKRNERDSFGGSMIEMVNGLVDEWVVMGDVNSILNQNEKLGGRPVCESEGRGLQNFVFDCGAIDLKGMGAMFTWSNGQDWHSLVREKEDRFLCSSNWLTLFPKAGSKIISIRHSDHATLVLDTVMDGAPFKAPF</sequence>
<evidence type="ECO:0000313" key="3">
    <source>
        <dbReference type="Proteomes" id="UP000596661"/>
    </source>
</evidence>
<evidence type="ECO:0000259" key="1">
    <source>
        <dbReference type="Pfam" id="PF14111"/>
    </source>
</evidence>
<reference evidence="2" key="1">
    <citation type="submission" date="2018-11" db="EMBL/GenBank/DDBJ databases">
        <authorList>
            <person name="Grassa J C."/>
        </authorList>
    </citation>
    <scope>NUCLEOTIDE SEQUENCE [LARGE SCALE GENOMIC DNA]</scope>
</reference>
<dbReference type="Proteomes" id="UP000596661">
    <property type="component" value="Chromosome 2"/>
</dbReference>
<dbReference type="Gramene" id="evm.model.02.822">
    <property type="protein sequence ID" value="cds.evm.model.02.822"/>
    <property type="gene ID" value="evm.TU.02.822"/>
</dbReference>
<dbReference type="PANTHER" id="PTHR33710">
    <property type="entry name" value="BNAC02G09200D PROTEIN"/>
    <property type="match status" value="1"/>
</dbReference>
<dbReference type="EMBL" id="UZAU01000136">
    <property type="status" value="NOT_ANNOTATED_CDS"/>
    <property type="molecule type" value="Genomic_DNA"/>
</dbReference>
<dbReference type="AlphaFoldDB" id="A0A803P2S8"/>
<reference evidence="2" key="2">
    <citation type="submission" date="2021-03" db="UniProtKB">
        <authorList>
            <consortium name="EnsemblPlants"/>
        </authorList>
    </citation>
    <scope>IDENTIFICATION</scope>
</reference>
<dbReference type="EnsemblPlants" id="evm.model.02.822">
    <property type="protein sequence ID" value="cds.evm.model.02.822"/>
    <property type="gene ID" value="evm.TU.02.822"/>
</dbReference>
<name>A0A803P2S8_CANSA</name>
<dbReference type="Pfam" id="PF14111">
    <property type="entry name" value="DUF4283"/>
    <property type="match status" value="1"/>
</dbReference>
<dbReference type="InterPro" id="IPR025558">
    <property type="entry name" value="DUF4283"/>
</dbReference>
<organism evidence="2 3">
    <name type="scientific">Cannabis sativa</name>
    <name type="common">Hemp</name>
    <name type="synonym">Marijuana</name>
    <dbReference type="NCBI Taxonomy" id="3483"/>
    <lineage>
        <taxon>Eukaryota</taxon>
        <taxon>Viridiplantae</taxon>
        <taxon>Streptophyta</taxon>
        <taxon>Embryophyta</taxon>
        <taxon>Tracheophyta</taxon>
        <taxon>Spermatophyta</taxon>
        <taxon>Magnoliopsida</taxon>
        <taxon>eudicotyledons</taxon>
        <taxon>Gunneridae</taxon>
        <taxon>Pentapetalae</taxon>
        <taxon>rosids</taxon>
        <taxon>fabids</taxon>
        <taxon>Rosales</taxon>
        <taxon>Cannabaceae</taxon>
        <taxon>Cannabis</taxon>
    </lineage>
</organism>